<keyword evidence="9" id="KW-1185">Reference proteome</keyword>
<reference evidence="8" key="1">
    <citation type="submission" date="2020-06" db="EMBL/GenBank/DDBJ databases">
        <authorList>
            <consortium name="Plant Systems Biology data submission"/>
        </authorList>
    </citation>
    <scope>NUCLEOTIDE SEQUENCE</scope>
    <source>
        <strain evidence="8">D6</strain>
    </source>
</reference>
<evidence type="ECO:0000313" key="8">
    <source>
        <dbReference type="EMBL" id="CAB9511374.1"/>
    </source>
</evidence>
<evidence type="ECO:0000313" key="9">
    <source>
        <dbReference type="Proteomes" id="UP001153069"/>
    </source>
</evidence>
<organism evidence="8 9">
    <name type="scientific">Seminavis robusta</name>
    <dbReference type="NCBI Taxonomy" id="568900"/>
    <lineage>
        <taxon>Eukaryota</taxon>
        <taxon>Sar</taxon>
        <taxon>Stramenopiles</taxon>
        <taxon>Ochrophyta</taxon>
        <taxon>Bacillariophyta</taxon>
        <taxon>Bacillariophyceae</taxon>
        <taxon>Bacillariophycidae</taxon>
        <taxon>Naviculales</taxon>
        <taxon>Naviculaceae</taxon>
        <taxon>Seminavis</taxon>
    </lineage>
</organism>
<name>A0A9N8DZP8_9STRA</name>
<dbReference type="PANTHER" id="PTHR33281">
    <property type="entry name" value="UPF0187 PROTEIN YNEE"/>
    <property type="match status" value="1"/>
</dbReference>
<accession>A0A9N8DZP8</accession>
<keyword evidence="2" id="KW-0813">Transport</keyword>
<evidence type="ECO:0000256" key="4">
    <source>
        <dbReference type="ARBA" id="ARBA00022692"/>
    </source>
</evidence>
<evidence type="ECO:0000256" key="3">
    <source>
        <dbReference type="ARBA" id="ARBA00022475"/>
    </source>
</evidence>
<evidence type="ECO:0000256" key="7">
    <source>
        <dbReference type="ARBA" id="ARBA00023136"/>
    </source>
</evidence>
<keyword evidence="4" id="KW-0812">Transmembrane</keyword>
<protein>
    <submittedName>
        <fullName evidence="8">Uncharacterized protein</fullName>
    </submittedName>
</protein>
<gene>
    <name evidence="8" type="ORF">SEMRO_482_G151740.2</name>
</gene>
<evidence type="ECO:0000256" key="2">
    <source>
        <dbReference type="ARBA" id="ARBA00022448"/>
    </source>
</evidence>
<keyword evidence="7" id="KW-0472">Membrane</keyword>
<comment type="subcellular location">
    <subcellularLocation>
        <location evidence="1">Cell membrane</location>
        <topology evidence="1">Multi-pass membrane protein</topology>
    </subcellularLocation>
</comment>
<dbReference type="AlphaFoldDB" id="A0A9N8DZP8"/>
<keyword evidence="6" id="KW-0406">Ion transport</keyword>
<dbReference type="GO" id="GO:0005254">
    <property type="term" value="F:chloride channel activity"/>
    <property type="evidence" value="ECO:0007669"/>
    <property type="project" value="InterPro"/>
</dbReference>
<keyword evidence="5" id="KW-1133">Transmembrane helix</keyword>
<dbReference type="EMBL" id="CAICTM010000481">
    <property type="protein sequence ID" value="CAB9511374.1"/>
    <property type="molecule type" value="Genomic_DNA"/>
</dbReference>
<dbReference type="InterPro" id="IPR044669">
    <property type="entry name" value="YneE/VCCN1/2-like"/>
</dbReference>
<comment type="caution">
    <text evidence="8">The sequence shown here is derived from an EMBL/GenBank/DDBJ whole genome shotgun (WGS) entry which is preliminary data.</text>
</comment>
<sequence length="462" mass="51927">MMILISSPTMAFRLMRSAVTPKRFPLGPRLILQANGWKSPYCQEIRAVTIPAKKPEFYVPRAERATSNRSEFEMDVNAGNTRLARNQRTCPTRELYFLHSQWGKHKSPYRKFRHMAYLFQSAPFQRLLFPDLFCVTTVAGLLTYYNEFVATSTATGLSISPTAFAGATTAIGLLAGFRLNNSYGRYNEGRKSWSDTQTTLRDLARQTVMWVPENDDMKTRMLRLCQAFPVAFLFHLNDKGCHYSMKRMSRLGDKQFYGRVQAEFEAELADVFFYSPPGGSDDKNDKTTVANNATTPPILQEDFDRICQVKANGGNVPLEIITCMGETLTAVSSVKGNPEALHPVFVRALDSTIERLTKALGSGERIAKTPLPTGFTRHSSRMLFVWSNSLPFALYPLLGPMGTIPTTLLTSYAVLGIEDISVQLEEPFDVLPLRQFSNTMYHSIQAIEAGFTPRPRSWPSSD</sequence>
<dbReference type="Pfam" id="PF25539">
    <property type="entry name" value="Bestrophin_2"/>
    <property type="match status" value="1"/>
</dbReference>
<keyword evidence="3" id="KW-1003">Cell membrane</keyword>
<dbReference type="OrthoDB" id="42582at2759"/>
<dbReference type="Proteomes" id="UP001153069">
    <property type="component" value="Unassembled WGS sequence"/>
</dbReference>
<evidence type="ECO:0000256" key="5">
    <source>
        <dbReference type="ARBA" id="ARBA00022989"/>
    </source>
</evidence>
<evidence type="ECO:0000256" key="1">
    <source>
        <dbReference type="ARBA" id="ARBA00004651"/>
    </source>
</evidence>
<evidence type="ECO:0000256" key="6">
    <source>
        <dbReference type="ARBA" id="ARBA00023065"/>
    </source>
</evidence>
<proteinExistence type="predicted"/>
<dbReference type="PANTHER" id="PTHR33281:SF19">
    <property type="entry name" value="VOLTAGE-DEPENDENT ANION CHANNEL-FORMING PROTEIN YNEE"/>
    <property type="match status" value="1"/>
</dbReference>
<dbReference type="GO" id="GO:0005886">
    <property type="term" value="C:plasma membrane"/>
    <property type="evidence" value="ECO:0007669"/>
    <property type="project" value="UniProtKB-SubCell"/>
</dbReference>